<protein>
    <submittedName>
        <fullName evidence="1">Uncharacterized protein</fullName>
    </submittedName>
</protein>
<organism evidence="1 2">
    <name type="scientific">Bifidobacterium tissieri</name>
    <dbReference type="NCBI Taxonomy" id="1630162"/>
    <lineage>
        <taxon>Bacteria</taxon>
        <taxon>Bacillati</taxon>
        <taxon>Actinomycetota</taxon>
        <taxon>Actinomycetes</taxon>
        <taxon>Bifidobacteriales</taxon>
        <taxon>Bifidobacteriaceae</taxon>
        <taxon>Bifidobacterium</taxon>
    </lineage>
</organism>
<gene>
    <name evidence="1" type="ORF">BTIS_1726</name>
</gene>
<comment type="caution">
    <text evidence="1">The sequence shown here is derived from an EMBL/GenBank/DDBJ whole genome shotgun (WGS) entry which is preliminary data.</text>
</comment>
<keyword evidence="2" id="KW-1185">Reference proteome</keyword>
<dbReference type="Proteomes" id="UP000216444">
    <property type="component" value="Unassembled WGS sequence"/>
</dbReference>
<evidence type="ECO:0000313" key="1">
    <source>
        <dbReference type="EMBL" id="OZG57064.1"/>
    </source>
</evidence>
<dbReference type="AlphaFoldDB" id="A0A261FD60"/>
<sequence length="166" mass="18526">MKDKNPDSASNRMPNFNEEGMAISFVVPNFYGENAEGGVRMRVSRLVPRDISVQESMDLAVKACRLACLGADVIRGRLPGRMLERFVSNNSLDRILYLSQLMQSDSNEGPLHRHMPSVPAYLFGTVVNRDCFDACVGLSVGYDDYQVSLVLRRKGGRWVCTTLDFG</sequence>
<evidence type="ECO:0000313" key="2">
    <source>
        <dbReference type="Proteomes" id="UP000216444"/>
    </source>
</evidence>
<name>A0A261FD60_9BIFI</name>
<dbReference type="EMBL" id="MWWV01000012">
    <property type="protein sequence ID" value="OZG57064.1"/>
    <property type="molecule type" value="Genomic_DNA"/>
</dbReference>
<accession>A0A261FD60</accession>
<proteinExistence type="predicted"/>
<reference evidence="1 2" key="1">
    <citation type="journal article" date="2017" name="BMC Genomics">
        <title>Comparative genomic and phylogenomic analyses of the Bifidobacteriaceae family.</title>
        <authorList>
            <person name="Lugli G.A."/>
            <person name="Milani C."/>
            <person name="Turroni F."/>
            <person name="Duranti S."/>
            <person name="Mancabelli L."/>
            <person name="Mangifesta M."/>
            <person name="Ferrario C."/>
            <person name="Modesto M."/>
            <person name="Mattarelli P."/>
            <person name="Jiri K."/>
            <person name="van Sinderen D."/>
            <person name="Ventura M."/>
        </authorList>
    </citation>
    <scope>NUCLEOTIDE SEQUENCE [LARGE SCALE GENOMIC DNA]</scope>
    <source>
        <strain evidence="1 2">DSM 100201</strain>
    </source>
</reference>
<dbReference type="RefSeq" id="WP_094664620.1">
    <property type="nucleotide sequence ID" value="NZ_MWWV01000012.1"/>
</dbReference>